<feature type="domain" description="Polyvalent protein metallopeptidase" evidence="2">
    <location>
        <begin position="165"/>
        <end position="289"/>
    </location>
</feature>
<sequence>MASLVALLEAGTTPWRREWDAASGGHHVNLLSGRRYRGANPALLTLGMHLRGSALPYWCGFSEAKALGIFPRKGSKAVHVLRPQVYQGVESRLAEPGSVAQGGQVLAGADGQQSVQPGPSWVSYRPVALFNAADLEGEALEALIQKRRQAEGAVLRPEPERLVAADAVLSSWAVPVCFAGDRACYLPVPDRIQLPDRTAFHSAGALYATWAHEVIHSTGHSSRLARDLSGGMGEGGDGGRAYAREELVAELGAVLLGDRLEIGSAMANHAAYLGHWIELLRESPRVLLQVLSDARKAADLVCPESGGELSP</sequence>
<name>A0A2P7MZE5_9CYAN</name>
<dbReference type="Proteomes" id="UP000243002">
    <property type="component" value="Unassembled WGS sequence"/>
</dbReference>
<dbReference type="InterPro" id="IPR013610">
    <property type="entry name" value="ArdC_N"/>
</dbReference>
<evidence type="ECO:0000259" key="2">
    <source>
        <dbReference type="Pfam" id="PF18818"/>
    </source>
</evidence>
<dbReference type="InterPro" id="IPR041459">
    <property type="entry name" value="MPTase-PolyVal"/>
</dbReference>
<evidence type="ECO:0000259" key="1">
    <source>
        <dbReference type="Pfam" id="PF08401"/>
    </source>
</evidence>
<dbReference type="AlphaFoldDB" id="A0A2P7MZE5"/>
<dbReference type="EMBL" id="PXXO01000003">
    <property type="protein sequence ID" value="PSJ06565.1"/>
    <property type="molecule type" value="Genomic_DNA"/>
</dbReference>
<proteinExistence type="predicted"/>
<dbReference type="GO" id="GO:0016853">
    <property type="term" value="F:isomerase activity"/>
    <property type="evidence" value="ECO:0007669"/>
    <property type="project" value="UniProtKB-KW"/>
</dbReference>
<dbReference type="GO" id="GO:0003697">
    <property type="term" value="F:single-stranded DNA binding"/>
    <property type="evidence" value="ECO:0007669"/>
    <property type="project" value="InterPro"/>
</dbReference>
<dbReference type="RefSeq" id="WP_106502071.1">
    <property type="nucleotide sequence ID" value="NZ_PXXO01000003.1"/>
</dbReference>
<comment type="caution">
    <text evidence="3">The sequence shown here is derived from an EMBL/GenBank/DDBJ whole genome shotgun (WGS) entry which is preliminary data.</text>
</comment>
<gene>
    <name evidence="3" type="ORF">C7K55_03715</name>
</gene>
<dbReference type="OrthoDB" id="9792687at2"/>
<reference evidence="3 4" key="1">
    <citation type="journal article" date="2018" name="Environ. Microbiol.">
        <title>Ecological and genomic features of two widespread freshwater picocyanobacteria.</title>
        <authorList>
            <person name="Cabello-Yeves P.J."/>
            <person name="Picazo A."/>
            <person name="Camacho A."/>
            <person name="Callieri C."/>
            <person name="Rosselli R."/>
            <person name="Roda-Garcia J.J."/>
            <person name="Coutinho F.H."/>
            <person name="Rodriguez-Valera F."/>
        </authorList>
    </citation>
    <scope>NUCLEOTIDE SEQUENCE [LARGE SCALE GENOMIC DNA]</scope>
    <source>
        <strain evidence="3 4">Tous</strain>
    </source>
</reference>
<evidence type="ECO:0000313" key="4">
    <source>
        <dbReference type="Proteomes" id="UP000243002"/>
    </source>
</evidence>
<dbReference type="Pfam" id="PF18818">
    <property type="entry name" value="MPTase-PolyVal"/>
    <property type="match status" value="1"/>
</dbReference>
<protein>
    <submittedName>
        <fullName evidence="3">Topoisomerase</fullName>
    </submittedName>
</protein>
<evidence type="ECO:0000313" key="3">
    <source>
        <dbReference type="EMBL" id="PSJ06565.1"/>
    </source>
</evidence>
<organism evidence="3 4">
    <name type="scientific">Cyanobium usitatum str. Tous</name>
    <dbReference type="NCBI Taxonomy" id="2116684"/>
    <lineage>
        <taxon>Bacteria</taxon>
        <taxon>Bacillati</taxon>
        <taxon>Cyanobacteriota</taxon>
        <taxon>Cyanophyceae</taxon>
        <taxon>Synechococcales</taxon>
        <taxon>Prochlorococcaceae</taxon>
        <taxon>Cyanobium</taxon>
    </lineage>
</organism>
<keyword evidence="3" id="KW-0413">Isomerase</keyword>
<dbReference type="Pfam" id="PF08401">
    <property type="entry name" value="ArdcN"/>
    <property type="match status" value="1"/>
</dbReference>
<feature type="domain" description="N-terminal" evidence="1">
    <location>
        <begin position="2"/>
        <end position="81"/>
    </location>
</feature>
<accession>A0A2P7MZE5</accession>
<keyword evidence="4" id="KW-1185">Reference proteome</keyword>